<name>A0AAJ5D878_LYSSH</name>
<dbReference type="InterPro" id="IPR005149">
    <property type="entry name" value="Tscrpt_reg_PadR_N"/>
</dbReference>
<sequence length="129" mass="15446">MYQLIIYMIDTYTCIKYNYLMDNKNNNTQYLKGLFEIAILMMLQKKTMYGYELTKELKESKCFSISDGSIYPILKRLTANDYVDVFSEEYEGRIRKYYRITDLGKALVENRLKELETILNYFEEIKGVD</sequence>
<dbReference type="SUPFAM" id="SSF46785">
    <property type="entry name" value="Winged helix' DNA-binding domain"/>
    <property type="match status" value="1"/>
</dbReference>
<reference evidence="2 3" key="1">
    <citation type="submission" date="2018-06" db="EMBL/GenBank/DDBJ databases">
        <authorList>
            <consortium name="Pathogen Informatics"/>
            <person name="Doyle S."/>
        </authorList>
    </citation>
    <scope>NUCLEOTIDE SEQUENCE [LARGE SCALE GENOMIC DNA]</scope>
    <source>
        <strain evidence="2 3">NCTC10338</strain>
    </source>
</reference>
<dbReference type="Pfam" id="PF03551">
    <property type="entry name" value="PadR"/>
    <property type="match status" value="1"/>
</dbReference>
<dbReference type="InterPro" id="IPR036390">
    <property type="entry name" value="WH_DNA-bd_sf"/>
</dbReference>
<gene>
    <name evidence="2" type="ORF">NCTC10338_00900</name>
</gene>
<evidence type="ECO:0000313" key="2">
    <source>
        <dbReference type="EMBL" id="SUV15828.1"/>
    </source>
</evidence>
<evidence type="ECO:0000259" key="1">
    <source>
        <dbReference type="Pfam" id="PF03551"/>
    </source>
</evidence>
<organism evidence="2 3">
    <name type="scientific">Lysinibacillus sphaericus</name>
    <name type="common">Bacillus sphaericus</name>
    <dbReference type="NCBI Taxonomy" id="1421"/>
    <lineage>
        <taxon>Bacteria</taxon>
        <taxon>Bacillati</taxon>
        <taxon>Bacillota</taxon>
        <taxon>Bacilli</taxon>
        <taxon>Bacillales</taxon>
        <taxon>Bacillaceae</taxon>
        <taxon>Lysinibacillus</taxon>
    </lineage>
</organism>
<dbReference type="Proteomes" id="UP000255295">
    <property type="component" value="Unassembled WGS sequence"/>
</dbReference>
<accession>A0AAJ5D878</accession>
<dbReference type="EMBL" id="UFSZ01000001">
    <property type="protein sequence ID" value="SUV15828.1"/>
    <property type="molecule type" value="Genomic_DNA"/>
</dbReference>
<dbReference type="PANTHER" id="PTHR33169:SF25">
    <property type="entry name" value="DNA-BINDING PROTEIN YIZB-RELATED"/>
    <property type="match status" value="1"/>
</dbReference>
<dbReference type="Gene3D" id="1.10.10.10">
    <property type="entry name" value="Winged helix-like DNA-binding domain superfamily/Winged helix DNA-binding domain"/>
    <property type="match status" value="1"/>
</dbReference>
<dbReference type="PANTHER" id="PTHR33169">
    <property type="entry name" value="PADR-FAMILY TRANSCRIPTIONAL REGULATOR"/>
    <property type="match status" value="1"/>
</dbReference>
<dbReference type="InterPro" id="IPR052509">
    <property type="entry name" value="Metal_resp_DNA-bind_regulator"/>
</dbReference>
<proteinExistence type="predicted"/>
<evidence type="ECO:0000313" key="3">
    <source>
        <dbReference type="Proteomes" id="UP000255295"/>
    </source>
</evidence>
<comment type="caution">
    <text evidence="2">The sequence shown here is derived from an EMBL/GenBank/DDBJ whole genome shotgun (WGS) entry which is preliminary data.</text>
</comment>
<protein>
    <submittedName>
        <fullName evidence="2">PadR-like family transcriptional regulator</fullName>
    </submittedName>
</protein>
<dbReference type="InterPro" id="IPR036388">
    <property type="entry name" value="WH-like_DNA-bd_sf"/>
</dbReference>
<dbReference type="AlphaFoldDB" id="A0AAJ5D878"/>
<feature type="domain" description="Transcription regulator PadR N-terminal" evidence="1">
    <location>
        <begin position="39"/>
        <end position="108"/>
    </location>
</feature>